<dbReference type="AlphaFoldDB" id="A0A1H6HI34"/>
<evidence type="ECO:0000313" key="1">
    <source>
        <dbReference type="EMBL" id="SEH35467.1"/>
    </source>
</evidence>
<reference evidence="2" key="1">
    <citation type="submission" date="2016-10" db="EMBL/GenBank/DDBJ databases">
        <authorList>
            <person name="Varghese N."/>
            <person name="Submissions S."/>
        </authorList>
    </citation>
    <scope>NUCLEOTIDE SEQUENCE [LARGE SCALE GENOMIC DNA]</scope>
    <source>
        <strain evidence="2">DSM 13234</strain>
    </source>
</reference>
<accession>A0A1H6HI34</accession>
<keyword evidence="2" id="KW-1185">Reference proteome</keyword>
<dbReference type="Pfam" id="PF10123">
    <property type="entry name" value="Mu-like_Pro"/>
    <property type="match status" value="1"/>
</dbReference>
<dbReference type="PIRSF" id="PIRSF016624">
    <property type="entry name" value="Mu_prophg_I"/>
    <property type="match status" value="1"/>
</dbReference>
<name>A0A1H6HI34_MAGFU</name>
<dbReference type="InterPro" id="IPR012106">
    <property type="entry name" value="Phage_Mu_Gp1"/>
</dbReference>
<dbReference type="EMBL" id="FNWO01000006">
    <property type="protein sequence ID" value="SEH35467.1"/>
    <property type="molecule type" value="Genomic_DNA"/>
</dbReference>
<dbReference type="RefSeq" id="WP_083386709.1">
    <property type="nucleotide sequence ID" value="NZ_FNWO01000006.1"/>
</dbReference>
<organism evidence="1 2">
    <name type="scientific">Magnetospirillum fulvum</name>
    <name type="common">Rhodospirillum fulvum</name>
    <dbReference type="NCBI Taxonomy" id="1082"/>
    <lineage>
        <taxon>Bacteria</taxon>
        <taxon>Pseudomonadati</taxon>
        <taxon>Pseudomonadota</taxon>
        <taxon>Alphaproteobacteria</taxon>
        <taxon>Rhodospirillales</taxon>
        <taxon>Rhodospirillaceae</taxon>
        <taxon>Magnetospirillum</taxon>
    </lineage>
</organism>
<evidence type="ECO:0000313" key="2">
    <source>
        <dbReference type="Proteomes" id="UP000182983"/>
    </source>
</evidence>
<sequence>MTETPNFPRGDLSPAEGISLSSATGVAGNFLNANLNVLAGNGGHPNTRSMASELTATCSVALADGAVGSVHLMPFGRNTGRDGRGPFVLRDKVHAAQVIKTTVAYQRGADLPIDYEHQTQRAPRHVQPRPAAGWIKADGLHVGPNGIWGRVEWTTTASQHLNRREYRYLSPVFQHAMDGSVLRIVGAALTNLPNLELTALASQGATMDTLTSAKTLLGLDGADDATFLKTCDDLAKLTQAFVKHLGLPSGTGAAGVMDALMKRTTADTTATASQSPDLSASVAAIQAVASQAETYRQQLSQAQIDTAVAAAMQAGKISPAMREWATALASQSPESFQAFTSSMPPVFSHLFASDFSGRPPSPLKDGDANDGLAPGQIAVCSQMGLSPDDYRKTLKG</sequence>
<protein>
    <submittedName>
        <fullName evidence="1">Mu-like prophage I protein</fullName>
    </submittedName>
</protein>
<proteinExistence type="predicted"/>
<dbReference type="Proteomes" id="UP000182983">
    <property type="component" value="Unassembled WGS sequence"/>
</dbReference>
<gene>
    <name evidence="1" type="ORF">SAMN04244559_01781</name>
</gene>
<dbReference type="OrthoDB" id="7306769at2"/>